<evidence type="ECO:0000313" key="9">
    <source>
        <dbReference type="EMBL" id="AEE14550.1"/>
    </source>
</evidence>
<dbReference type="KEGG" id="tnr:Thena_0921"/>
<keyword evidence="4" id="KW-1003">Cell membrane</keyword>
<keyword evidence="3" id="KW-0813">Transport</keyword>
<evidence type="ECO:0000256" key="3">
    <source>
        <dbReference type="ARBA" id="ARBA00022448"/>
    </source>
</evidence>
<organism evidence="9 10">
    <name type="scientific">Thermodesulfobium narugense DSM 14796</name>
    <dbReference type="NCBI Taxonomy" id="747365"/>
    <lineage>
        <taxon>Bacteria</taxon>
        <taxon>Pseudomonadati</taxon>
        <taxon>Thermodesulfobiota</taxon>
        <taxon>Thermodesulfobiia</taxon>
        <taxon>Thermodesulfobiales</taxon>
        <taxon>Thermodesulfobiaceae</taxon>
        <taxon>Thermodesulfobium</taxon>
    </lineage>
</organism>
<evidence type="ECO:0000256" key="2">
    <source>
        <dbReference type="ARBA" id="ARBA00010735"/>
    </source>
</evidence>
<feature type="transmembrane region" description="Helical" evidence="8">
    <location>
        <begin position="44"/>
        <end position="68"/>
    </location>
</feature>
<dbReference type="RefSeq" id="WP_013756273.1">
    <property type="nucleotide sequence ID" value="NC_015499.1"/>
</dbReference>
<comment type="similarity">
    <text evidence="2">Belongs to the AzlC family.</text>
</comment>
<dbReference type="GO" id="GO:1903785">
    <property type="term" value="P:L-valine transmembrane transport"/>
    <property type="evidence" value="ECO:0007669"/>
    <property type="project" value="TreeGrafter"/>
</dbReference>
<dbReference type="GO" id="GO:0005886">
    <property type="term" value="C:plasma membrane"/>
    <property type="evidence" value="ECO:0007669"/>
    <property type="project" value="UniProtKB-SubCell"/>
</dbReference>
<comment type="subcellular location">
    <subcellularLocation>
        <location evidence="1">Cell membrane</location>
        <topology evidence="1">Multi-pass membrane protein</topology>
    </subcellularLocation>
</comment>
<dbReference type="EMBL" id="CP002690">
    <property type="protein sequence ID" value="AEE14550.1"/>
    <property type="molecule type" value="Genomic_DNA"/>
</dbReference>
<evidence type="ECO:0000256" key="4">
    <source>
        <dbReference type="ARBA" id="ARBA00022475"/>
    </source>
</evidence>
<name>M1E7N1_9BACT</name>
<evidence type="ECO:0000313" key="10">
    <source>
        <dbReference type="Proteomes" id="UP000011765"/>
    </source>
</evidence>
<keyword evidence="7 8" id="KW-0472">Membrane</keyword>
<feature type="transmembrane region" description="Helical" evidence="8">
    <location>
        <begin position="12"/>
        <end position="37"/>
    </location>
</feature>
<dbReference type="HOGENOM" id="CLU_065777_4_0_9"/>
<dbReference type="Pfam" id="PF03591">
    <property type="entry name" value="AzlC"/>
    <property type="match status" value="1"/>
</dbReference>
<keyword evidence="6 8" id="KW-1133">Transmembrane helix</keyword>
<dbReference type="AlphaFoldDB" id="M1E7N1"/>
<gene>
    <name evidence="9" type="ORF">Thena_0921</name>
</gene>
<evidence type="ECO:0000256" key="7">
    <source>
        <dbReference type="ARBA" id="ARBA00023136"/>
    </source>
</evidence>
<dbReference type="OrthoDB" id="3177005at2"/>
<dbReference type="InterPro" id="IPR011606">
    <property type="entry name" value="Brnchd-chn_aa_trnsp_permease"/>
</dbReference>
<feature type="transmembrane region" description="Helical" evidence="8">
    <location>
        <begin position="190"/>
        <end position="206"/>
    </location>
</feature>
<feature type="transmembrane region" description="Helical" evidence="8">
    <location>
        <begin position="134"/>
        <end position="160"/>
    </location>
</feature>
<evidence type="ECO:0000256" key="1">
    <source>
        <dbReference type="ARBA" id="ARBA00004651"/>
    </source>
</evidence>
<feature type="transmembrane region" description="Helical" evidence="8">
    <location>
        <begin position="74"/>
        <end position="95"/>
    </location>
</feature>
<keyword evidence="10" id="KW-1185">Reference proteome</keyword>
<evidence type="ECO:0000256" key="8">
    <source>
        <dbReference type="SAM" id="Phobius"/>
    </source>
</evidence>
<proteinExistence type="inferred from homology"/>
<evidence type="ECO:0000256" key="6">
    <source>
        <dbReference type="ARBA" id="ARBA00022989"/>
    </source>
</evidence>
<keyword evidence="5 8" id="KW-0812">Transmembrane</keyword>
<protein>
    <submittedName>
        <fullName evidence="9">AzlC family protein</fullName>
    </submittedName>
</protein>
<dbReference type="Proteomes" id="UP000011765">
    <property type="component" value="Chromosome"/>
</dbReference>
<feature type="transmembrane region" description="Helical" evidence="8">
    <location>
        <begin position="212"/>
        <end position="230"/>
    </location>
</feature>
<dbReference type="PANTHER" id="PTHR34979:SF1">
    <property type="entry name" value="INNER MEMBRANE PROTEIN YGAZ"/>
    <property type="match status" value="1"/>
</dbReference>
<dbReference type="STRING" id="747365.Thena_0921"/>
<feature type="transmembrane region" description="Helical" evidence="8">
    <location>
        <begin position="166"/>
        <end position="183"/>
    </location>
</feature>
<evidence type="ECO:0000256" key="5">
    <source>
        <dbReference type="ARBA" id="ARBA00022692"/>
    </source>
</evidence>
<reference evidence="9 10" key="1">
    <citation type="submission" date="2011-04" db="EMBL/GenBank/DDBJ databases">
        <title>The complete genome of Thermodesulfobium narugense DSM 14796.</title>
        <authorList>
            <consortium name="US DOE Joint Genome Institute (JGI-PGF)"/>
            <person name="Lucas S."/>
            <person name="Han J."/>
            <person name="Lapidus A."/>
            <person name="Bruce D."/>
            <person name="Goodwin L."/>
            <person name="Pitluck S."/>
            <person name="Peters L."/>
            <person name="Kyrpides N."/>
            <person name="Mavromatis K."/>
            <person name="Pagani I."/>
            <person name="Ivanova N."/>
            <person name="Ovchinnikova G."/>
            <person name="Zhang X."/>
            <person name="Saunders L."/>
            <person name="Detter J.C."/>
            <person name="Tapia R."/>
            <person name="Han C."/>
            <person name="Land M."/>
            <person name="Hauser L."/>
            <person name="Markowitz V."/>
            <person name="Cheng J.-F."/>
            <person name="Hugenholtz P."/>
            <person name="Woyke T."/>
            <person name="Wu D."/>
            <person name="Spring S."/>
            <person name="Schroeder M."/>
            <person name="Brambilla E."/>
            <person name="Klenk H.-P."/>
            <person name="Eisen J.A."/>
        </authorList>
    </citation>
    <scope>NUCLEOTIDE SEQUENCE [LARGE SCALE GENOMIC DNA]</scope>
    <source>
        <strain evidence="9 10">DSM 14796</strain>
    </source>
</reference>
<dbReference type="PANTHER" id="PTHR34979">
    <property type="entry name" value="INNER MEMBRANE PROTEIN YGAZ"/>
    <property type="match status" value="1"/>
</dbReference>
<sequence>MKIKKNILDTTFFHAALTTMPIMFGYVSGGIAFGLLLTSKGIPWIFAPIMSFFVYAGSMQFIAIQFFLSNTNLITIAIVTILINCRHMLYGLSLLEKFNLTGKFKPYMIFTLTDETYALLTTLKEINKVNKSKFYIYISSLNHFYWVFGTILGAILGNTIKFNTKGLDFTLTALFLVILIEQIRSYKTRLPLWIGATCAIGSIALIGKENMLLPSIIMSILFLMIFKKRVIQNEHN</sequence>
<accession>M1E7N1</accession>
<dbReference type="eggNOG" id="COG1296">
    <property type="taxonomic scope" value="Bacteria"/>
</dbReference>